<dbReference type="RefSeq" id="WP_190930112.1">
    <property type="nucleotide sequence ID" value="NZ_JACXJA010000030.1"/>
</dbReference>
<dbReference type="PANTHER" id="PTHR11735:SF11">
    <property type="entry name" value="TRNA THREONYLCARBAMOYLADENOSINE BIOSYNTHESIS PROTEIN TSAB"/>
    <property type="match status" value="1"/>
</dbReference>
<organism evidence="2 3">
    <name type="scientific">Paenibacillus oceani</name>
    <dbReference type="NCBI Taxonomy" id="2772510"/>
    <lineage>
        <taxon>Bacteria</taxon>
        <taxon>Bacillati</taxon>
        <taxon>Bacillota</taxon>
        <taxon>Bacilli</taxon>
        <taxon>Bacillales</taxon>
        <taxon>Paenibacillaceae</taxon>
        <taxon>Paenibacillus</taxon>
    </lineage>
</organism>
<reference evidence="2" key="1">
    <citation type="submission" date="2020-09" db="EMBL/GenBank/DDBJ databases">
        <title>A novel bacterium of genus Paenibacillus, isolated from South China Sea.</title>
        <authorList>
            <person name="Huang H."/>
            <person name="Mo K."/>
            <person name="Hu Y."/>
        </authorList>
    </citation>
    <scope>NUCLEOTIDE SEQUENCE</scope>
    <source>
        <strain evidence="2">IB182363</strain>
    </source>
</reference>
<dbReference type="Gene3D" id="3.30.420.40">
    <property type="match status" value="2"/>
</dbReference>
<dbReference type="SUPFAM" id="SSF53067">
    <property type="entry name" value="Actin-like ATPase domain"/>
    <property type="match status" value="2"/>
</dbReference>
<evidence type="ECO:0000313" key="2">
    <source>
        <dbReference type="EMBL" id="MBD2864484.1"/>
    </source>
</evidence>
<dbReference type="Pfam" id="PF00814">
    <property type="entry name" value="TsaD"/>
    <property type="match status" value="1"/>
</dbReference>
<comment type="caution">
    <text evidence="2">The sequence shown here is derived from an EMBL/GenBank/DDBJ whole genome shotgun (WGS) entry which is preliminary data.</text>
</comment>
<dbReference type="AlphaFoldDB" id="A0A927H2H5"/>
<dbReference type="InterPro" id="IPR022496">
    <property type="entry name" value="T6A_TsaB"/>
</dbReference>
<dbReference type="InterPro" id="IPR000905">
    <property type="entry name" value="Gcp-like_dom"/>
</dbReference>
<dbReference type="PANTHER" id="PTHR11735">
    <property type="entry name" value="TRNA N6-ADENOSINE THREONYLCARBAMOYLTRANSFERASE"/>
    <property type="match status" value="1"/>
</dbReference>
<evidence type="ECO:0000313" key="3">
    <source>
        <dbReference type="Proteomes" id="UP000639396"/>
    </source>
</evidence>
<dbReference type="GO" id="GO:0002949">
    <property type="term" value="P:tRNA threonylcarbamoyladenosine modification"/>
    <property type="evidence" value="ECO:0007669"/>
    <property type="project" value="InterPro"/>
</dbReference>
<dbReference type="EMBL" id="JACXJA010000030">
    <property type="protein sequence ID" value="MBD2864484.1"/>
    <property type="molecule type" value="Genomic_DNA"/>
</dbReference>
<accession>A0A927H2H5</accession>
<dbReference type="GO" id="GO:0005829">
    <property type="term" value="C:cytosol"/>
    <property type="evidence" value="ECO:0007669"/>
    <property type="project" value="TreeGrafter"/>
</dbReference>
<dbReference type="CDD" id="cd24032">
    <property type="entry name" value="ASKHA_NBD_TsaB"/>
    <property type="match status" value="1"/>
</dbReference>
<sequence>MMTEQRDNVTGTLLAIDTSTSALTVALAVDGGIQAERSSHAERNHSIKLLPEIQEMLKEAGASPADLAAIAVGTGPGSYTGVRIGVTVAKTFSWSLGIPVVGVSSLEALALGDARDIGAEKRSAVCWLIPLLDARRGQAYCSVYASDSGGGWETLVDDGIRLVAEWLPDLSAMLERRLAEGTGPDLIVFGGETAGFRETLNAWCGSAPERVHAEIRESGIRAAQIAELGWRRIARGERDGTHELVPNYTQLAEAEVKLAQKEQRGGEPFGQR</sequence>
<dbReference type="InterPro" id="IPR043129">
    <property type="entry name" value="ATPase_NBD"/>
</dbReference>
<feature type="domain" description="Gcp-like" evidence="1">
    <location>
        <begin position="40"/>
        <end position="256"/>
    </location>
</feature>
<name>A0A927H2H5_9BACL</name>
<proteinExistence type="predicted"/>
<protein>
    <submittedName>
        <fullName evidence="2">tRNA (Adenosine(37)-N6)-threonylcarbamoyltransferase complex dimerization subunit type 1 TsaB</fullName>
    </submittedName>
</protein>
<keyword evidence="3" id="KW-1185">Reference proteome</keyword>
<dbReference type="NCBIfam" id="TIGR03725">
    <property type="entry name" value="T6A_YeaZ"/>
    <property type="match status" value="1"/>
</dbReference>
<gene>
    <name evidence="2" type="primary">tsaB</name>
    <name evidence="2" type="ORF">IDH45_21070</name>
</gene>
<evidence type="ECO:0000259" key="1">
    <source>
        <dbReference type="Pfam" id="PF00814"/>
    </source>
</evidence>
<dbReference type="Proteomes" id="UP000639396">
    <property type="component" value="Unassembled WGS sequence"/>
</dbReference>